<keyword evidence="3" id="KW-1185">Reference proteome</keyword>
<dbReference type="PANTHER" id="PTHR43441:SF5">
    <property type="entry name" value="FAMILY ACETYLTRANSFERASE, PUTATIVE-RELATED"/>
    <property type="match status" value="1"/>
</dbReference>
<evidence type="ECO:0000313" key="2">
    <source>
        <dbReference type="EMBL" id="OIW25538.1"/>
    </source>
</evidence>
<protein>
    <submittedName>
        <fullName evidence="2">Putative GNAT family acetyltransferase</fullName>
    </submittedName>
</protein>
<dbReference type="AlphaFoldDB" id="A0A1J7JD71"/>
<dbReference type="Pfam" id="PF13302">
    <property type="entry name" value="Acetyltransf_3"/>
    <property type="match status" value="1"/>
</dbReference>
<proteinExistence type="predicted"/>
<dbReference type="GO" id="GO:0008999">
    <property type="term" value="F:protein-N-terminal-alanine acetyltransferase activity"/>
    <property type="evidence" value="ECO:0007669"/>
    <property type="project" value="TreeGrafter"/>
</dbReference>
<dbReference type="InterPro" id="IPR000182">
    <property type="entry name" value="GNAT_dom"/>
</dbReference>
<dbReference type="GO" id="GO:1990189">
    <property type="term" value="F:protein N-terminal-serine acetyltransferase activity"/>
    <property type="evidence" value="ECO:0007669"/>
    <property type="project" value="TreeGrafter"/>
</dbReference>
<gene>
    <name evidence="2" type="ORF">CONLIGDRAFT_708130</name>
</gene>
<dbReference type="SUPFAM" id="SSF55729">
    <property type="entry name" value="Acyl-CoA N-acyltransferases (Nat)"/>
    <property type="match status" value="1"/>
</dbReference>
<dbReference type="OrthoDB" id="41238at2759"/>
<dbReference type="Proteomes" id="UP000182658">
    <property type="component" value="Unassembled WGS sequence"/>
</dbReference>
<reference evidence="2 3" key="1">
    <citation type="submission" date="2016-10" db="EMBL/GenBank/DDBJ databases">
        <title>Draft genome sequence of Coniochaeta ligniaria NRRL30616, a lignocellulolytic fungus for bioabatement of inhibitors in plant biomass hydrolysates.</title>
        <authorList>
            <consortium name="DOE Joint Genome Institute"/>
            <person name="Jimenez D.J."/>
            <person name="Hector R.E."/>
            <person name="Riley R."/>
            <person name="Sun H."/>
            <person name="Grigoriev I.V."/>
            <person name="Van Elsas J.D."/>
            <person name="Nichols N.N."/>
        </authorList>
    </citation>
    <scope>NUCLEOTIDE SEQUENCE [LARGE SCALE GENOMIC DNA]</scope>
    <source>
        <strain evidence="2 3">NRRL 30616</strain>
    </source>
</reference>
<dbReference type="PANTHER" id="PTHR43441">
    <property type="entry name" value="RIBOSOMAL-PROTEIN-SERINE ACETYLTRANSFERASE"/>
    <property type="match status" value="1"/>
</dbReference>
<dbReference type="EMBL" id="KV875101">
    <property type="protein sequence ID" value="OIW25538.1"/>
    <property type="molecule type" value="Genomic_DNA"/>
</dbReference>
<dbReference type="InterPro" id="IPR016181">
    <property type="entry name" value="Acyl_CoA_acyltransferase"/>
</dbReference>
<organism evidence="2 3">
    <name type="scientific">Coniochaeta ligniaria NRRL 30616</name>
    <dbReference type="NCBI Taxonomy" id="1408157"/>
    <lineage>
        <taxon>Eukaryota</taxon>
        <taxon>Fungi</taxon>
        <taxon>Dikarya</taxon>
        <taxon>Ascomycota</taxon>
        <taxon>Pezizomycotina</taxon>
        <taxon>Sordariomycetes</taxon>
        <taxon>Sordariomycetidae</taxon>
        <taxon>Coniochaetales</taxon>
        <taxon>Coniochaetaceae</taxon>
        <taxon>Coniochaeta</taxon>
    </lineage>
</organism>
<dbReference type="FunCoup" id="A0A1J7JD71">
    <property type="interactions" value="688"/>
</dbReference>
<name>A0A1J7JD71_9PEZI</name>
<dbReference type="InParanoid" id="A0A1J7JD71"/>
<sequence>MTLKFNLPIDLSRLQNDRLRLVPLEDNLDEWAEAYVEDANRNPQVYDWLTYGPFANGAEYASWYNDNSRGDANELLLAILLKTGSVTRKDPVTGETTITEVADGTFAGLCGLVSQPERATADMGQLLISRFQRTFVGTNANALLLHYCLDSVAEGGLGLRRVQWQANASNVASVNAAKRLGFQWEGIIRWQQILPIGKIGSEGAGLDREGLPTVGWDGREWGPGRHTAMLSVCWEDWVGGGREHVDALVIR</sequence>
<dbReference type="Gene3D" id="3.40.630.30">
    <property type="match status" value="1"/>
</dbReference>
<evidence type="ECO:0000313" key="3">
    <source>
        <dbReference type="Proteomes" id="UP000182658"/>
    </source>
</evidence>
<dbReference type="InterPro" id="IPR051908">
    <property type="entry name" value="Ribosomal_N-acetyltransferase"/>
</dbReference>
<keyword evidence="2" id="KW-0808">Transferase</keyword>
<feature type="domain" description="N-acetyltransferase" evidence="1">
    <location>
        <begin position="18"/>
        <end position="183"/>
    </location>
</feature>
<evidence type="ECO:0000259" key="1">
    <source>
        <dbReference type="Pfam" id="PF13302"/>
    </source>
</evidence>
<accession>A0A1J7JD71</accession>